<dbReference type="Gene3D" id="3.90.550.50">
    <property type="match status" value="1"/>
</dbReference>
<keyword evidence="3" id="KW-0812">Transmembrane</keyword>
<dbReference type="AlphaFoldDB" id="T1GK65"/>
<evidence type="ECO:0000256" key="1">
    <source>
        <dbReference type="ARBA" id="ARBA00004606"/>
    </source>
</evidence>
<dbReference type="PANTHER" id="PTHR23033">
    <property type="entry name" value="BETA1,3-GALACTOSYLTRANSFERASE"/>
    <property type="match status" value="1"/>
</dbReference>
<dbReference type="HOGENOM" id="CLU_1717809_0_0_1"/>
<comment type="similarity">
    <text evidence="2">Belongs to the glycosyltransferase 31 family. Beta3-Gal-T subfamily.</text>
</comment>
<protein>
    <submittedName>
        <fullName evidence="8">Uncharacterized protein</fullName>
    </submittedName>
</protein>
<sequence>MIVLVVIFLAPMSVQMLNMNYAARNLQVDEYVLQEEKSKPKPTKPQFVEVPEEYINPVDRIMSDLNGVIRKYPHHRQGLADKLYDEVKVLCWVNTWPKNHKTRAKAVKETWAKRCNKVLFISTQEDPELDAVALPLKDGRQYLWSKIRGAFKH</sequence>
<reference evidence="8" key="2">
    <citation type="submission" date="2015-06" db="UniProtKB">
        <authorList>
            <consortium name="EnsemblMetazoa"/>
        </authorList>
    </citation>
    <scope>IDENTIFICATION</scope>
</reference>
<dbReference type="EMBL" id="CAQQ02101467">
    <property type="status" value="NOT_ANNOTATED_CDS"/>
    <property type="molecule type" value="Genomic_DNA"/>
</dbReference>
<reference evidence="9" key="1">
    <citation type="submission" date="2013-02" db="EMBL/GenBank/DDBJ databases">
        <authorList>
            <person name="Hughes D."/>
        </authorList>
    </citation>
    <scope>NUCLEOTIDE SEQUENCE</scope>
    <source>
        <strain>Durham</strain>
        <strain evidence="9">NC isolate 2 -- Noor lab</strain>
    </source>
</reference>
<evidence type="ECO:0000256" key="2">
    <source>
        <dbReference type="ARBA" id="ARBA00006462"/>
    </source>
</evidence>
<evidence type="ECO:0000256" key="3">
    <source>
        <dbReference type="ARBA" id="ARBA00022692"/>
    </source>
</evidence>
<proteinExistence type="inferred from homology"/>
<keyword evidence="9" id="KW-1185">Reference proteome</keyword>
<dbReference type="GO" id="GO:0016263">
    <property type="term" value="F:glycoprotein-N-acetylgalactosamine 3-beta-galactosyltransferase activity"/>
    <property type="evidence" value="ECO:0007669"/>
    <property type="project" value="TreeGrafter"/>
</dbReference>
<evidence type="ECO:0000256" key="7">
    <source>
        <dbReference type="SAM" id="SignalP"/>
    </source>
</evidence>
<evidence type="ECO:0000256" key="6">
    <source>
        <dbReference type="ARBA" id="ARBA00023136"/>
    </source>
</evidence>
<dbReference type="Proteomes" id="UP000015102">
    <property type="component" value="Unassembled WGS sequence"/>
</dbReference>
<name>T1GK65_MEGSC</name>
<dbReference type="STRING" id="36166.T1GK65"/>
<evidence type="ECO:0000313" key="9">
    <source>
        <dbReference type="Proteomes" id="UP000015102"/>
    </source>
</evidence>
<keyword evidence="6" id="KW-0472">Membrane</keyword>
<feature type="signal peptide" evidence="7">
    <location>
        <begin position="1"/>
        <end position="16"/>
    </location>
</feature>
<feature type="chain" id="PRO_5004588369" evidence="7">
    <location>
        <begin position="17"/>
        <end position="153"/>
    </location>
</feature>
<evidence type="ECO:0000256" key="4">
    <source>
        <dbReference type="ARBA" id="ARBA00022968"/>
    </source>
</evidence>
<dbReference type="InterPro" id="IPR026050">
    <property type="entry name" value="C1GALT1/C1GALT1_chp1"/>
</dbReference>
<dbReference type="EnsemblMetazoa" id="MESCA003883-RA">
    <property type="protein sequence ID" value="MESCA003883-PA"/>
    <property type="gene ID" value="MESCA003883"/>
</dbReference>
<evidence type="ECO:0000313" key="8">
    <source>
        <dbReference type="EnsemblMetazoa" id="MESCA003883-PA"/>
    </source>
</evidence>
<keyword evidence="4" id="KW-0735">Signal-anchor</keyword>
<dbReference type="EMBL" id="CAQQ02101466">
    <property type="status" value="NOT_ANNOTATED_CDS"/>
    <property type="molecule type" value="Genomic_DNA"/>
</dbReference>
<keyword evidence="5" id="KW-1133">Transmembrane helix</keyword>
<keyword evidence="7" id="KW-0732">Signal</keyword>
<accession>T1GK65</accession>
<organism evidence="8 9">
    <name type="scientific">Megaselia scalaris</name>
    <name type="common">Humpbacked fly</name>
    <name type="synonym">Phora scalaris</name>
    <dbReference type="NCBI Taxonomy" id="36166"/>
    <lineage>
        <taxon>Eukaryota</taxon>
        <taxon>Metazoa</taxon>
        <taxon>Ecdysozoa</taxon>
        <taxon>Arthropoda</taxon>
        <taxon>Hexapoda</taxon>
        <taxon>Insecta</taxon>
        <taxon>Pterygota</taxon>
        <taxon>Neoptera</taxon>
        <taxon>Endopterygota</taxon>
        <taxon>Diptera</taxon>
        <taxon>Brachycera</taxon>
        <taxon>Muscomorpha</taxon>
        <taxon>Platypezoidea</taxon>
        <taxon>Phoridae</taxon>
        <taxon>Megaseliini</taxon>
        <taxon>Megaselia</taxon>
    </lineage>
</organism>
<dbReference type="EMBL" id="CAQQ02101468">
    <property type="status" value="NOT_ANNOTATED_CDS"/>
    <property type="molecule type" value="Genomic_DNA"/>
</dbReference>
<dbReference type="PANTHER" id="PTHR23033:SF14">
    <property type="entry name" value="GLYCOPROTEIN-N-ACETYLGALACTOSAMINE 3-BETA-GALACTOSYLTRANSFERASE 1-RELATED"/>
    <property type="match status" value="1"/>
</dbReference>
<comment type="subcellular location">
    <subcellularLocation>
        <location evidence="1">Membrane</location>
        <topology evidence="1">Single-pass type II membrane protein</topology>
    </subcellularLocation>
</comment>
<dbReference type="GO" id="GO:0016020">
    <property type="term" value="C:membrane"/>
    <property type="evidence" value="ECO:0007669"/>
    <property type="project" value="UniProtKB-SubCell"/>
</dbReference>
<evidence type="ECO:0000256" key="5">
    <source>
        <dbReference type="ARBA" id="ARBA00022989"/>
    </source>
</evidence>